<dbReference type="InterPro" id="IPR013839">
    <property type="entry name" value="DNAligase_adenylation"/>
</dbReference>
<dbReference type="Pfam" id="PF22745">
    <property type="entry name" value="Nlig-Ia"/>
    <property type="match status" value="1"/>
</dbReference>
<dbReference type="NCBIfam" id="NF005932">
    <property type="entry name" value="PRK07956.1"/>
    <property type="match status" value="1"/>
</dbReference>
<dbReference type="EC" id="6.5.1.2" evidence="2 14"/>
<organism evidence="17 18">
    <name type="scientific">Candidatus Taenaricola geysiri</name>
    <dbReference type="NCBI Taxonomy" id="1974752"/>
    <lineage>
        <taxon>Bacteria</taxon>
        <taxon>Pseudomonadati</taxon>
        <taxon>Candidatus Omnitrophota</taxon>
        <taxon>Candidatus Taenaricola</taxon>
    </lineage>
</organism>
<dbReference type="Pfam" id="PF03120">
    <property type="entry name" value="OB_DNA_ligase"/>
    <property type="match status" value="1"/>
</dbReference>
<dbReference type="FunFam" id="3.30.470.30:FF:000001">
    <property type="entry name" value="DNA ligase"/>
    <property type="match status" value="1"/>
</dbReference>
<evidence type="ECO:0000256" key="13">
    <source>
        <dbReference type="ARBA" id="ARBA00060881"/>
    </source>
</evidence>
<dbReference type="Gene3D" id="3.30.470.30">
    <property type="entry name" value="DNA ligase/mRNA capping enzyme"/>
    <property type="match status" value="1"/>
</dbReference>
<evidence type="ECO:0000256" key="14">
    <source>
        <dbReference type="HAMAP-Rule" id="MF_01588"/>
    </source>
</evidence>
<comment type="catalytic activity">
    <reaction evidence="12 14">
        <text>NAD(+) + (deoxyribonucleotide)n-3'-hydroxyl + 5'-phospho-(deoxyribonucleotide)m = (deoxyribonucleotide)n+m + AMP + beta-nicotinamide D-nucleotide.</text>
        <dbReference type="EC" id="6.5.1.2"/>
    </reaction>
</comment>
<dbReference type="CDD" id="cd00114">
    <property type="entry name" value="LIGANc"/>
    <property type="match status" value="1"/>
</dbReference>
<dbReference type="InterPro" id="IPR003583">
    <property type="entry name" value="Hlx-hairpin-Hlx_DNA-bd_motif"/>
</dbReference>
<dbReference type="PANTHER" id="PTHR23389">
    <property type="entry name" value="CHROMOSOME TRANSMISSION FIDELITY FACTOR 18"/>
    <property type="match status" value="1"/>
</dbReference>
<dbReference type="SMART" id="SM00278">
    <property type="entry name" value="HhH1"/>
    <property type="match status" value="3"/>
</dbReference>
<dbReference type="InterPro" id="IPR001357">
    <property type="entry name" value="BRCT_dom"/>
</dbReference>
<sequence>MSKSLNDIKKRIESLKKQITRHDRLYYTQNKPEISDFEYDGLIKELKKLESEYPQFQAADSPTQRVGGEPLKSFKTVRHKTPMLSMDNTYSHEELREFDKRVKKNLASEKPEYIVELKIDGVSVSISYENAVFLTGSTRGDGETGDDVSANLKTIRSIPLLLDIENAPELIEARGEVYMSKDGFAMLNKEKEKQSEDLFVNPRNAAAGSLKLLDPKIVSKRHLNVFFYGVGYCKGIEFKSQHEALEFLKKAGLRTNPHIKKCSNMEEVLEYCDRWQKKKESLDYDIDGMVIKVDSFIHQKILGVTSKSPRWMIAYKFPAERKQTRLKDILIQVGRTGALTPVAVLDPVFVSGTTVSRASLHNQDEIERKDIRVGDMVLVEKAGEIIPQVVEVLKDKRTGAEKKFRMPDKCPVCGSKVRYVEDEVAVRCDNPACAAQAKERIKHFVQRQAMDIEGIGEALIEQLVDKGMIKDYADLYSLKKEDLQVLERMGPKSAQNAIDALEKSKKSDLSRLLFGLGMRHVGEHTAEVLADRFGSLDALAKAELGELGDIYEIGPVVALSVCEFFKNPQTKRLLEKLKSKGVNTRQPKRHTQNRLSGKSFVLTGELMHYNRHDAEGLIKSLGGRVSSSISKKTDFVVAGKDPGLKYKKAATLGIKIIDEAEFKNMTGGIK</sequence>
<dbReference type="FunFam" id="1.10.150.20:FF:000007">
    <property type="entry name" value="DNA ligase"/>
    <property type="match status" value="1"/>
</dbReference>
<dbReference type="SMART" id="SM00532">
    <property type="entry name" value="LIGANc"/>
    <property type="match status" value="1"/>
</dbReference>
<dbReference type="SMART" id="SM00292">
    <property type="entry name" value="BRCT"/>
    <property type="match status" value="1"/>
</dbReference>
<feature type="binding site" evidence="14">
    <location>
        <position position="176"/>
    </location>
    <ligand>
        <name>NAD(+)</name>
        <dbReference type="ChEBI" id="CHEBI:57540"/>
    </ligand>
</feature>
<dbReference type="NCBIfam" id="TIGR00575">
    <property type="entry name" value="dnlj"/>
    <property type="match status" value="1"/>
</dbReference>
<feature type="binding site" evidence="14">
    <location>
        <position position="413"/>
    </location>
    <ligand>
        <name>Zn(2+)</name>
        <dbReference type="ChEBI" id="CHEBI:29105"/>
    </ligand>
</feature>
<dbReference type="HAMAP" id="MF_01588">
    <property type="entry name" value="DNA_ligase_A"/>
    <property type="match status" value="1"/>
</dbReference>
<feature type="binding site" evidence="14">
    <location>
        <position position="116"/>
    </location>
    <ligand>
        <name>NAD(+)</name>
        <dbReference type="ChEBI" id="CHEBI:57540"/>
    </ligand>
</feature>
<evidence type="ECO:0000313" key="18">
    <source>
        <dbReference type="Proteomes" id="UP000231267"/>
    </source>
</evidence>
<protein>
    <recommendedName>
        <fullName evidence="3 14">DNA ligase</fullName>
        <ecNumber evidence="2 14">6.5.1.2</ecNumber>
    </recommendedName>
    <alternativeName>
        <fullName evidence="14">Polydeoxyribonucleotide synthase [NAD(+)]</fullName>
    </alternativeName>
</protein>
<keyword evidence="9 14" id="KW-0460">Magnesium</keyword>
<dbReference type="SUPFAM" id="SSF47781">
    <property type="entry name" value="RuvA domain 2-like"/>
    <property type="match status" value="1"/>
</dbReference>
<keyword evidence="6 14" id="KW-0479">Metal-binding</keyword>
<keyword evidence="11 14" id="KW-0234">DNA repair</keyword>
<dbReference type="Pfam" id="PF01653">
    <property type="entry name" value="DNA_ligase_aden"/>
    <property type="match status" value="1"/>
</dbReference>
<dbReference type="GO" id="GO:0006260">
    <property type="term" value="P:DNA replication"/>
    <property type="evidence" value="ECO:0007669"/>
    <property type="project" value="UniProtKB-KW"/>
</dbReference>
<evidence type="ECO:0000256" key="8">
    <source>
        <dbReference type="ARBA" id="ARBA00022833"/>
    </source>
</evidence>
<keyword evidence="14" id="KW-0464">Manganese</keyword>
<dbReference type="Gene3D" id="6.20.10.30">
    <property type="match status" value="1"/>
</dbReference>
<evidence type="ECO:0000313" key="17">
    <source>
        <dbReference type="EMBL" id="PIW66218.1"/>
    </source>
</evidence>
<feature type="binding site" evidence="14">
    <location>
        <position position="139"/>
    </location>
    <ligand>
        <name>NAD(+)</name>
        <dbReference type="ChEBI" id="CHEBI:57540"/>
    </ligand>
</feature>
<evidence type="ECO:0000256" key="5">
    <source>
        <dbReference type="ARBA" id="ARBA00022705"/>
    </source>
</evidence>
<dbReference type="Gene3D" id="3.40.50.10190">
    <property type="entry name" value="BRCT domain"/>
    <property type="match status" value="1"/>
</dbReference>
<keyword evidence="4 14" id="KW-0436">Ligase</keyword>
<evidence type="ECO:0000256" key="6">
    <source>
        <dbReference type="ARBA" id="ARBA00022723"/>
    </source>
</evidence>
<dbReference type="Gene3D" id="1.10.287.610">
    <property type="entry name" value="Helix hairpin bin"/>
    <property type="match status" value="1"/>
</dbReference>
<dbReference type="Proteomes" id="UP000231267">
    <property type="component" value="Unassembled WGS sequence"/>
</dbReference>
<dbReference type="InterPro" id="IPR041663">
    <property type="entry name" value="DisA/LigA_HHH"/>
</dbReference>
<dbReference type="PROSITE" id="PS50172">
    <property type="entry name" value="BRCT"/>
    <property type="match status" value="1"/>
</dbReference>
<dbReference type="InterPro" id="IPR036420">
    <property type="entry name" value="BRCT_dom_sf"/>
</dbReference>
<keyword evidence="7 14" id="KW-0227">DNA damage</keyword>
<gene>
    <name evidence="14 17" type="primary">ligA</name>
    <name evidence="17" type="ORF">COW11_04490</name>
</gene>
<dbReference type="FunFam" id="2.40.50.140:FF:000012">
    <property type="entry name" value="DNA ligase"/>
    <property type="match status" value="1"/>
</dbReference>
<dbReference type="FunFam" id="1.10.150.20:FF:000006">
    <property type="entry name" value="DNA ligase"/>
    <property type="match status" value="1"/>
</dbReference>
<evidence type="ECO:0000256" key="7">
    <source>
        <dbReference type="ARBA" id="ARBA00022763"/>
    </source>
</evidence>
<feature type="binding site" evidence="14">
    <location>
        <position position="316"/>
    </location>
    <ligand>
        <name>NAD(+)</name>
        <dbReference type="ChEBI" id="CHEBI:57540"/>
    </ligand>
</feature>
<dbReference type="AlphaFoldDB" id="A0A2J0LEE8"/>
<dbReference type="Pfam" id="PF03119">
    <property type="entry name" value="DNA_ligase_ZBD"/>
    <property type="match status" value="1"/>
</dbReference>
<reference evidence="17 18" key="1">
    <citation type="submission" date="2017-09" db="EMBL/GenBank/DDBJ databases">
        <title>Depth-based differentiation of microbial function through sediment-hosted aquifers and enrichment of novel symbionts in the deep terrestrial subsurface.</title>
        <authorList>
            <person name="Probst A.J."/>
            <person name="Ladd B."/>
            <person name="Jarett J.K."/>
            <person name="Geller-Mcgrath D.E."/>
            <person name="Sieber C.M."/>
            <person name="Emerson J.B."/>
            <person name="Anantharaman K."/>
            <person name="Thomas B.C."/>
            <person name="Malmstrom R."/>
            <person name="Stieglmeier M."/>
            <person name="Klingl A."/>
            <person name="Woyke T."/>
            <person name="Ryan C.M."/>
            <person name="Banfield J.F."/>
        </authorList>
    </citation>
    <scope>NUCLEOTIDE SEQUENCE [LARGE SCALE GENOMIC DNA]</scope>
    <source>
        <strain evidence="17">CG12_big_fil_rev_8_21_14_0_65_43_15</strain>
    </source>
</reference>
<keyword evidence="8 14" id="KW-0862">Zinc</keyword>
<dbReference type="PROSITE" id="PS01056">
    <property type="entry name" value="DNA_LIGASE_N2"/>
    <property type="match status" value="1"/>
</dbReference>
<dbReference type="Gene3D" id="2.40.50.140">
    <property type="entry name" value="Nucleic acid-binding proteins"/>
    <property type="match status" value="1"/>
</dbReference>
<dbReference type="CDD" id="cd17748">
    <property type="entry name" value="BRCT_DNA_ligase_like"/>
    <property type="match status" value="1"/>
</dbReference>
<comment type="caution">
    <text evidence="17">The sequence shown here is derived from an EMBL/GenBank/DDBJ whole genome shotgun (WGS) entry which is preliminary data.</text>
</comment>
<dbReference type="Gene3D" id="1.10.150.20">
    <property type="entry name" value="5' to 3' exonuclease, C-terminal subdomain"/>
    <property type="match status" value="2"/>
</dbReference>
<dbReference type="SUPFAM" id="SSF52113">
    <property type="entry name" value="BRCT domain"/>
    <property type="match status" value="1"/>
</dbReference>
<dbReference type="EMBL" id="PFGP01000105">
    <property type="protein sequence ID" value="PIW66218.1"/>
    <property type="molecule type" value="Genomic_DNA"/>
</dbReference>
<comment type="function">
    <text evidence="1 14">DNA ligase that catalyzes the formation of phosphodiester linkages between 5'-phosphoryl and 3'-hydroxyl groups in double-stranded DNA using NAD as a coenzyme and as the energy source for the reaction. It is essential for DNA replication and repair of damaged DNA.</text>
</comment>
<dbReference type="PANTHER" id="PTHR23389:SF9">
    <property type="entry name" value="DNA LIGASE"/>
    <property type="match status" value="1"/>
</dbReference>
<comment type="similarity">
    <text evidence="13 14">Belongs to the NAD-dependent DNA ligase family. LigA subfamily.</text>
</comment>
<feature type="binding site" evidence="14">
    <location>
        <position position="433"/>
    </location>
    <ligand>
        <name>Zn(2+)</name>
        <dbReference type="ChEBI" id="CHEBI:29105"/>
    </ligand>
</feature>
<dbReference type="GO" id="GO:0006281">
    <property type="term" value="P:DNA repair"/>
    <property type="evidence" value="ECO:0007669"/>
    <property type="project" value="UniProtKB-KW"/>
</dbReference>
<dbReference type="InterPro" id="IPR010994">
    <property type="entry name" value="RuvA_2-like"/>
</dbReference>
<proteinExistence type="inferred from homology"/>
<evidence type="ECO:0000256" key="1">
    <source>
        <dbReference type="ARBA" id="ARBA00004067"/>
    </source>
</evidence>
<dbReference type="GO" id="GO:0003677">
    <property type="term" value="F:DNA binding"/>
    <property type="evidence" value="ECO:0007669"/>
    <property type="project" value="InterPro"/>
</dbReference>
<evidence type="ECO:0000256" key="2">
    <source>
        <dbReference type="ARBA" id="ARBA00012722"/>
    </source>
</evidence>
<evidence type="ECO:0000259" key="16">
    <source>
        <dbReference type="PROSITE" id="PS50172"/>
    </source>
</evidence>
<dbReference type="InterPro" id="IPR012340">
    <property type="entry name" value="NA-bd_OB-fold"/>
</dbReference>
<evidence type="ECO:0000256" key="4">
    <source>
        <dbReference type="ARBA" id="ARBA00022598"/>
    </source>
</evidence>
<comment type="cofactor">
    <cofactor evidence="14">
        <name>Mg(2+)</name>
        <dbReference type="ChEBI" id="CHEBI:18420"/>
    </cofactor>
    <cofactor evidence="14">
        <name>Mn(2+)</name>
        <dbReference type="ChEBI" id="CHEBI:29035"/>
    </cofactor>
</comment>
<feature type="binding site" evidence="14">
    <location>
        <position position="292"/>
    </location>
    <ligand>
        <name>NAD(+)</name>
        <dbReference type="ChEBI" id="CHEBI:57540"/>
    </ligand>
</feature>
<dbReference type="GO" id="GO:0003911">
    <property type="term" value="F:DNA ligase (NAD+) activity"/>
    <property type="evidence" value="ECO:0007669"/>
    <property type="project" value="UniProtKB-UniRule"/>
</dbReference>
<evidence type="ECO:0000256" key="9">
    <source>
        <dbReference type="ARBA" id="ARBA00022842"/>
    </source>
</evidence>
<dbReference type="InterPro" id="IPR033136">
    <property type="entry name" value="DNA_ligase_CS"/>
</dbReference>
<keyword evidence="10 14" id="KW-0520">NAD</keyword>
<feature type="coiled-coil region" evidence="15">
    <location>
        <begin position="5"/>
        <end position="59"/>
    </location>
</feature>
<dbReference type="PIRSF" id="PIRSF001604">
    <property type="entry name" value="LigA"/>
    <property type="match status" value="1"/>
</dbReference>
<evidence type="ECO:0000256" key="11">
    <source>
        <dbReference type="ARBA" id="ARBA00023204"/>
    </source>
</evidence>
<keyword evidence="15" id="KW-0175">Coiled coil</keyword>
<feature type="domain" description="BRCT" evidence="16">
    <location>
        <begin position="590"/>
        <end position="659"/>
    </location>
</feature>
<accession>A0A2J0LEE8</accession>
<dbReference type="InterPro" id="IPR004149">
    <property type="entry name" value="Znf_DNAligase_C4"/>
</dbReference>
<feature type="binding site" evidence="14">
    <location>
        <position position="410"/>
    </location>
    <ligand>
        <name>Zn(2+)</name>
        <dbReference type="ChEBI" id="CHEBI:29105"/>
    </ligand>
</feature>
<dbReference type="GO" id="GO:0046872">
    <property type="term" value="F:metal ion binding"/>
    <property type="evidence" value="ECO:0007669"/>
    <property type="project" value="UniProtKB-KW"/>
</dbReference>
<dbReference type="SUPFAM" id="SSF56091">
    <property type="entry name" value="DNA ligase/mRNA capping enzyme, catalytic domain"/>
    <property type="match status" value="1"/>
</dbReference>
<dbReference type="GO" id="GO:0005829">
    <property type="term" value="C:cytosol"/>
    <property type="evidence" value="ECO:0007669"/>
    <property type="project" value="TreeGrafter"/>
</dbReference>
<feature type="binding site" evidence="14">
    <location>
        <begin position="36"/>
        <end position="40"/>
    </location>
    <ligand>
        <name>NAD(+)</name>
        <dbReference type="ChEBI" id="CHEBI:57540"/>
    </ligand>
</feature>
<evidence type="ECO:0000256" key="3">
    <source>
        <dbReference type="ARBA" id="ARBA00013308"/>
    </source>
</evidence>
<dbReference type="InterPro" id="IPR001679">
    <property type="entry name" value="DNA_ligase"/>
</dbReference>
<feature type="active site" description="N6-AMP-lysine intermediate" evidence="14">
    <location>
        <position position="118"/>
    </location>
</feature>
<evidence type="ECO:0000256" key="12">
    <source>
        <dbReference type="ARBA" id="ARBA00034005"/>
    </source>
</evidence>
<dbReference type="Pfam" id="PF14520">
    <property type="entry name" value="HHH_5"/>
    <property type="match status" value="1"/>
</dbReference>
<keyword evidence="5 14" id="KW-0235">DNA replication</keyword>
<dbReference type="Pfam" id="PF00533">
    <property type="entry name" value="BRCT"/>
    <property type="match status" value="1"/>
</dbReference>
<dbReference type="InterPro" id="IPR013840">
    <property type="entry name" value="DNAligase_N"/>
</dbReference>
<dbReference type="InterPro" id="IPR004150">
    <property type="entry name" value="NAD_DNA_ligase_OB"/>
</dbReference>
<evidence type="ECO:0000256" key="15">
    <source>
        <dbReference type="SAM" id="Coils"/>
    </source>
</evidence>
<dbReference type="SUPFAM" id="SSF50249">
    <property type="entry name" value="Nucleic acid-binding proteins"/>
    <property type="match status" value="1"/>
</dbReference>
<evidence type="ECO:0000256" key="10">
    <source>
        <dbReference type="ARBA" id="ARBA00023027"/>
    </source>
</evidence>
<dbReference type="Pfam" id="PF12826">
    <property type="entry name" value="HHH_2"/>
    <property type="match status" value="1"/>
</dbReference>
<feature type="binding site" evidence="14">
    <location>
        <begin position="85"/>
        <end position="86"/>
    </location>
    <ligand>
        <name>NAD(+)</name>
        <dbReference type="ChEBI" id="CHEBI:57540"/>
    </ligand>
</feature>
<feature type="binding site" evidence="14">
    <location>
        <position position="428"/>
    </location>
    <ligand>
        <name>Zn(2+)</name>
        <dbReference type="ChEBI" id="CHEBI:29105"/>
    </ligand>
</feature>
<name>A0A2J0LEE8_9BACT</name>